<proteinExistence type="predicted"/>
<accession>A0A6B9JDA8</accession>
<reference evidence="1 2" key="1">
    <citation type="submission" date="2019-10" db="EMBL/GenBank/DDBJ databases">
        <title>Complete genome sequence of bacteriophage vB_RLeM_RL2RES.</title>
        <authorList>
            <person name="Gunathilake D."/>
            <person name="Bhat S."/>
            <person name="Yost C.K."/>
            <person name="Hynes M.F."/>
        </authorList>
    </citation>
    <scope>NUCLEOTIDE SEQUENCE [LARGE SCALE GENOMIC DNA]</scope>
</reference>
<evidence type="ECO:0000313" key="1">
    <source>
        <dbReference type="EMBL" id="QGZ14176.1"/>
    </source>
</evidence>
<keyword evidence="2" id="KW-1185">Reference proteome</keyword>
<evidence type="ECO:0000313" key="2">
    <source>
        <dbReference type="Proteomes" id="UP000433502"/>
    </source>
</evidence>
<keyword evidence="1" id="KW-0808">Transferase</keyword>
<dbReference type="GO" id="GO:0016301">
    <property type="term" value="F:kinase activity"/>
    <property type="evidence" value="ECO:0007669"/>
    <property type="project" value="UniProtKB-KW"/>
</dbReference>
<organism evidence="1 2">
    <name type="scientific">Rhizobium phage RL2RES</name>
    <dbReference type="NCBI Taxonomy" id="103371"/>
    <lineage>
        <taxon>Viruses</taxon>
        <taxon>Duplodnaviria</taxon>
        <taxon>Heunggongvirae</taxon>
        <taxon>Uroviricota</taxon>
        <taxon>Caudoviricetes</taxon>
        <taxon>Pootjesviridae</taxon>
        <taxon>Innesvirus</taxon>
        <taxon>Innesvirus RL2RES</taxon>
    </lineage>
</organism>
<dbReference type="Proteomes" id="UP000433502">
    <property type="component" value="Segment"/>
</dbReference>
<gene>
    <name evidence="1" type="ORF">RL2RES_094</name>
</gene>
<protein>
    <submittedName>
        <fullName evidence="1">Putative deoxynucleoside-5 prime-monophosphate kinase</fullName>
    </submittedName>
</protein>
<dbReference type="EMBL" id="MN549361">
    <property type="protein sequence ID" value="QGZ14176.1"/>
    <property type="molecule type" value="Genomic_DNA"/>
</dbReference>
<keyword evidence="1" id="KW-0418">Kinase</keyword>
<name>A0A6B9JDA8_9CAUD</name>
<dbReference type="Gene3D" id="3.40.50.300">
    <property type="entry name" value="P-loop containing nucleotide triphosphate hydrolases"/>
    <property type="match status" value="1"/>
</dbReference>
<sequence>MFIGLIGYKNSGKTSISKRYKELFGVPVNMIGFSNPLYQMLEVLGVTLEEIQDKSKREEPHERLGGKSIQFALNSLGTDWGRNMIYKNLWVERSLDALKPDLTNIADNVRFPNEYDAVERSNGILVAVINPLVRYDGTVPEQHIAELQDKAPYSIYNNPEEADLDVAAHALHFIIQNEIAFRLNEAI</sequence>
<dbReference type="InterPro" id="IPR027417">
    <property type="entry name" value="P-loop_NTPase"/>
</dbReference>